<dbReference type="SUPFAM" id="SSF55347">
    <property type="entry name" value="Glyceraldehyde-3-phosphate dehydrogenase-like, C-terminal domain"/>
    <property type="match status" value="1"/>
</dbReference>
<dbReference type="SUPFAM" id="SSF51735">
    <property type="entry name" value="NAD(P)-binding Rossmann-fold domains"/>
    <property type="match status" value="1"/>
</dbReference>
<evidence type="ECO:0000313" key="6">
    <source>
        <dbReference type="EMBL" id="MBS7456285.1"/>
    </source>
</evidence>
<comment type="similarity">
    <text evidence="1">Belongs to the Gfo/Idh/MocA family.</text>
</comment>
<dbReference type="PANTHER" id="PTHR43708:SF5">
    <property type="entry name" value="CONSERVED EXPRESSED OXIDOREDUCTASE (EUROFUNG)-RELATED"/>
    <property type="match status" value="1"/>
</dbReference>
<feature type="domain" description="Gfo/Idh/MocA-like oxidoreductase N-terminal" evidence="3">
    <location>
        <begin position="5"/>
        <end position="122"/>
    </location>
</feature>
<dbReference type="Proteomes" id="UP000675747">
    <property type="component" value="Unassembled WGS sequence"/>
</dbReference>
<dbReference type="InterPro" id="IPR000683">
    <property type="entry name" value="Gfo/Idh/MocA-like_OxRdtase_N"/>
</dbReference>
<dbReference type="RefSeq" id="WP_211926635.1">
    <property type="nucleotide sequence ID" value="NZ_JAGQFT020000002.1"/>
</dbReference>
<evidence type="ECO:0000313" key="5">
    <source>
        <dbReference type="EMBL" id="MBR0562695.1"/>
    </source>
</evidence>
<dbReference type="EMBL" id="JAGQFT010000069">
    <property type="protein sequence ID" value="MBR0562695.1"/>
    <property type="molecule type" value="Genomic_DNA"/>
</dbReference>
<dbReference type="GO" id="GO:0000166">
    <property type="term" value="F:nucleotide binding"/>
    <property type="evidence" value="ECO:0007669"/>
    <property type="project" value="InterPro"/>
</dbReference>
<dbReference type="EMBL" id="JAGQFT020000002">
    <property type="protein sequence ID" value="MBS7456285.1"/>
    <property type="molecule type" value="Genomic_DNA"/>
</dbReference>
<dbReference type="GO" id="GO:0016491">
    <property type="term" value="F:oxidoreductase activity"/>
    <property type="evidence" value="ECO:0007669"/>
    <property type="project" value="UniProtKB-KW"/>
</dbReference>
<dbReference type="Gene3D" id="3.40.50.720">
    <property type="entry name" value="NAD(P)-binding Rossmann-like Domain"/>
    <property type="match status" value="1"/>
</dbReference>
<comment type="caution">
    <text evidence="5">The sequence shown here is derived from an EMBL/GenBank/DDBJ whole genome shotgun (WGS) entry which is preliminary data.</text>
</comment>
<protein>
    <submittedName>
        <fullName evidence="5">Oxidoreductase</fullName>
    </submittedName>
</protein>
<evidence type="ECO:0000256" key="1">
    <source>
        <dbReference type="ARBA" id="ARBA00010928"/>
    </source>
</evidence>
<keyword evidence="7" id="KW-1185">Reference proteome</keyword>
<proteinExistence type="inferred from homology"/>
<dbReference type="InterPro" id="IPR004104">
    <property type="entry name" value="Gfo/Idh/MocA-like_OxRdtase_C"/>
</dbReference>
<dbReference type="InterPro" id="IPR036291">
    <property type="entry name" value="NAD(P)-bd_dom_sf"/>
</dbReference>
<evidence type="ECO:0000256" key="2">
    <source>
        <dbReference type="ARBA" id="ARBA00023002"/>
    </source>
</evidence>
<dbReference type="Gene3D" id="3.30.360.10">
    <property type="entry name" value="Dihydrodipicolinate Reductase, domain 2"/>
    <property type="match status" value="1"/>
</dbReference>
<name>A0A8J7VT60_9GAMM</name>
<evidence type="ECO:0000259" key="4">
    <source>
        <dbReference type="Pfam" id="PF02894"/>
    </source>
</evidence>
<dbReference type="InterPro" id="IPR051317">
    <property type="entry name" value="Gfo/Idh/MocA_oxidoreduct"/>
</dbReference>
<dbReference type="AlphaFoldDB" id="A0A8J7VT60"/>
<evidence type="ECO:0000259" key="3">
    <source>
        <dbReference type="Pfam" id="PF01408"/>
    </source>
</evidence>
<dbReference type="Pfam" id="PF01408">
    <property type="entry name" value="GFO_IDH_MocA"/>
    <property type="match status" value="1"/>
</dbReference>
<dbReference type="Pfam" id="PF02894">
    <property type="entry name" value="GFO_IDH_MocA_C"/>
    <property type="match status" value="1"/>
</dbReference>
<sequence>MTATVNVALVGYGLAGSVFHAPLIRHVPGLHLHTVVSSDAAKVHAADPRARVVAATDEALADPEVGLVVIAAPNHLHAPLSLRALEAGKHVVVDKPFAPTLAEAQAVVAAAEAAGRTLTVFHNRRWDGDFLTLRRLVAAGALGAIAELHSHFDRFRPQVAQRWRERPGAGTGLWFDLGPHLVDQALQLLGMPDAVEADLLRQRPDAEVDDYFHVVLHYPRARVVLHAGSLVAAPAPRFAAHGSAASFLRHGLDPQEDALRRGQTPATAGFGVDPRPGSLVAGDGSIRELPLLPGDYAAFYAGVRDALLHGAPPPVSAAEALAVMHVLEAAAGSAAAGCRVALREA</sequence>
<organism evidence="5">
    <name type="scientific">Coralloluteibacterium stylophorae</name>
    <dbReference type="NCBI Taxonomy" id="1776034"/>
    <lineage>
        <taxon>Bacteria</taxon>
        <taxon>Pseudomonadati</taxon>
        <taxon>Pseudomonadota</taxon>
        <taxon>Gammaproteobacteria</taxon>
        <taxon>Lysobacterales</taxon>
        <taxon>Lysobacteraceae</taxon>
        <taxon>Coralloluteibacterium</taxon>
    </lineage>
</organism>
<reference evidence="5" key="2">
    <citation type="submission" date="2021-04" db="EMBL/GenBank/DDBJ databases">
        <authorList>
            <person name="Karlyshev A.V."/>
        </authorList>
    </citation>
    <scope>NUCLEOTIDE SEQUENCE</scope>
    <source>
        <strain evidence="5">LMG 29479</strain>
    </source>
</reference>
<dbReference type="PANTHER" id="PTHR43708">
    <property type="entry name" value="CONSERVED EXPRESSED OXIDOREDUCTASE (EUROFUNG)"/>
    <property type="match status" value="1"/>
</dbReference>
<evidence type="ECO:0000313" key="7">
    <source>
        <dbReference type="Proteomes" id="UP000675747"/>
    </source>
</evidence>
<gene>
    <name evidence="6" type="ORF">KB893_003940</name>
    <name evidence="5" type="ORF">KB893_09220</name>
</gene>
<accession>A0A8J7VT60</accession>
<feature type="domain" description="Gfo/Idh/MocA-like oxidoreductase C-terminal" evidence="4">
    <location>
        <begin position="134"/>
        <end position="341"/>
    </location>
</feature>
<dbReference type="NCBIfam" id="NF008607">
    <property type="entry name" value="PRK11579.1"/>
    <property type="match status" value="1"/>
</dbReference>
<reference evidence="6 7" key="1">
    <citation type="journal article" date="2021" name="Microbiol. Resour. Announc.">
        <title>Draft Genome Sequence of Coralloluteibacterium stylophorae LMG 29479T.</title>
        <authorList>
            <person name="Karlyshev A.V."/>
            <person name="Kudryashova E.B."/>
            <person name="Ariskina E.V."/>
            <person name="Conroy A.P."/>
            <person name="Abidueva E.Y."/>
        </authorList>
    </citation>
    <scope>NUCLEOTIDE SEQUENCE [LARGE SCALE GENOMIC DNA]</scope>
    <source>
        <strain evidence="6 7">LMG 29479</strain>
    </source>
</reference>
<keyword evidence="2" id="KW-0560">Oxidoreductase</keyword>